<gene>
    <name evidence="1" type="ORF">PSECIP111854_01520</name>
    <name evidence="2" type="ORF">PSECIP111951_02742</name>
</gene>
<sequence>MKDMVVKSTVATIQSGAAKADGKFWITELS</sequence>
<comment type="caution">
    <text evidence="1">The sequence shown here is derived from an EMBL/GenBank/DDBJ whole genome shotgun (WGS) entry which is preliminary data.</text>
</comment>
<evidence type="ECO:0000313" key="2">
    <source>
        <dbReference type="EMBL" id="CAH9062681.1"/>
    </source>
</evidence>
<dbReference type="AlphaFoldDB" id="A0A9W4QVJ2"/>
<protein>
    <submittedName>
        <fullName evidence="1">Uncharacterized protein</fullName>
    </submittedName>
</protein>
<keyword evidence="3" id="KW-1185">Reference proteome</keyword>
<evidence type="ECO:0000313" key="4">
    <source>
        <dbReference type="Proteomes" id="UP001152485"/>
    </source>
</evidence>
<dbReference type="Proteomes" id="UP001152485">
    <property type="component" value="Unassembled WGS sequence"/>
</dbReference>
<accession>A0A9W4QVJ2</accession>
<organism evidence="1 3">
    <name type="scientific">Pseudoalteromonas holothuriae</name>
    <dbReference type="NCBI Taxonomy" id="2963714"/>
    <lineage>
        <taxon>Bacteria</taxon>
        <taxon>Pseudomonadati</taxon>
        <taxon>Pseudomonadota</taxon>
        <taxon>Gammaproteobacteria</taxon>
        <taxon>Alteromonadales</taxon>
        <taxon>Pseudoalteromonadaceae</taxon>
        <taxon>Pseudoalteromonas</taxon>
    </lineage>
</organism>
<reference evidence="1 4" key="1">
    <citation type="submission" date="2022-07" db="EMBL/GenBank/DDBJ databases">
        <authorList>
            <person name="Criscuolo A."/>
        </authorList>
    </citation>
    <scope>NUCLEOTIDE SEQUENCE</scope>
    <source>
        <strain evidence="4">CIP 111951</strain>
        <strain evidence="1">CIP111854</strain>
        <strain evidence="2">CIP111951</strain>
    </source>
</reference>
<name>A0A9W4QVJ2_9GAMM</name>
<dbReference type="EMBL" id="CAMAPC010000004">
    <property type="protein sequence ID" value="CAH9055148.1"/>
    <property type="molecule type" value="Genomic_DNA"/>
</dbReference>
<evidence type="ECO:0000313" key="1">
    <source>
        <dbReference type="EMBL" id="CAH9055148.1"/>
    </source>
</evidence>
<dbReference type="Proteomes" id="UP001152467">
    <property type="component" value="Unassembled WGS sequence"/>
</dbReference>
<dbReference type="EMBL" id="CAMAPD010000013">
    <property type="protein sequence ID" value="CAH9062681.1"/>
    <property type="molecule type" value="Genomic_DNA"/>
</dbReference>
<evidence type="ECO:0000313" key="3">
    <source>
        <dbReference type="Proteomes" id="UP001152467"/>
    </source>
</evidence>
<proteinExistence type="predicted"/>